<accession>A0A8E7EHD5</accession>
<name>A0A8E7EHD5_9EURY</name>
<sequence length="304" mass="34006">MFFRLIILILFIIPGVTAFGNVTNSSDNLSALLVEKNKELILTAFENGIQMFGEDDIRLHQDQLYKDLATGLAHRGDYSAAADLLLLIPDEERSYDSTLLLAFVYTRMNKYDQALKTVTALRAKYPDDTDLDNAAAYILSISGDPHNARRIMEKLGSQIDKNGPFLDTWGTILAAEGEITKAEKALKSAYLLLPHDAEVLSHLADVYAQQGRLADAQDLYQRAVRSDPAYGDAAKKYALVLKDLGRYPEAVHVIRKTIRLMPGDPDLIAWEQEVDAILLAWYKTQEEEAKKPLLTKRVARGNHS</sequence>
<dbReference type="Gene3D" id="1.25.40.10">
    <property type="entry name" value="Tetratricopeptide repeat domain"/>
    <property type="match status" value="1"/>
</dbReference>
<gene>
    <name evidence="2" type="ORF">KHC33_16455</name>
</gene>
<evidence type="ECO:0000256" key="1">
    <source>
        <dbReference type="PROSITE-ProRule" id="PRU00339"/>
    </source>
</evidence>
<dbReference type="Pfam" id="PF14559">
    <property type="entry name" value="TPR_19"/>
    <property type="match status" value="1"/>
</dbReference>
<keyword evidence="3" id="KW-1185">Reference proteome</keyword>
<dbReference type="PANTHER" id="PTHR12558:SF33">
    <property type="entry name" value="BLL7664 PROTEIN"/>
    <property type="match status" value="1"/>
</dbReference>
<dbReference type="GeneID" id="65098809"/>
<dbReference type="SMART" id="SM00028">
    <property type="entry name" value="TPR"/>
    <property type="match status" value="4"/>
</dbReference>
<dbReference type="RefSeq" id="WP_214419675.1">
    <property type="nucleotide sequence ID" value="NZ_CP075546.1"/>
</dbReference>
<dbReference type="KEGG" id="mrtj:KHC33_16455"/>
<evidence type="ECO:0000313" key="2">
    <source>
        <dbReference type="EMBL" id="QVV88872.1"/>
    </source>
</evidence>
<organism evidence="2 3">
    <name type="scientific">Methanospirillum purgamenti</name>
    <dbReference type="NCBI Taxonomy" id="2834276"/>
    <lineage>
        <taxon>Archaea</taxon>
        <taxon>Methanobacteriati</taxon>
        <taxon>Methanobacteriota</taxon>
        <taxon>Stenosarchaea group</taxon>
        <taxon>Methanomicrobia</taxon>
        <taxon>Methanomicrobiales</taxon>
        <taxon>Methanospirillaceae</taxon>
        <taxon>Methanospirillum</taxon>
    </lineage>
</organism>
<dbReference type="SUPFAM" id="SSF48452">
    <property type="entry name" value="TPR-like"/>
    <property type="match status" value="1"/>
</dbReference>
<dbReference type="PROSITE" id="PS50005">
    <property type="entry name" value="TPR"/>
    <property type="match status" value="1"/>
</dbReference>
<dbReference type="PANTHER" id="PTHR12558">
    <property type="entry name" value="CELL DIVISION CYCLE 16,23,27"/>
    <property type="match status" value="1"/>
</dbReference>
<dbReference type="EMBL" id="CP075546">
    <property type="protein sequence ID" value="QVV88872.1"/>
    <property type="molecule type" value="Genomic_DNA"/>
</dbReference>
<dbReference type="Proteomes" id="UP000680656">
    <property type="component" value="Chromosome"/>
</dbReference>
<feature type="repeat" description="TPR" evidence="1">
    <location>
        <begin position="197"/>
        <end position="230"/>
    </location>
</feature>
<reference evidence="2 3" key="1">
    <citation type="submission" date="2021-05" db="EMBL/GenBank/DDBJ databases">
        <title>A novel Methanospirillum isolate from a pyrite-forming mixed culture.</title>
        <authorList>
            <person name="Bunk B."/>
            <person name="Sproer C."/>
            <person name="Spring S."/>
            <person name="Pester M."/>
        </authorList>
    </citation>
    <scope>NUCLEOTIDE SEQUENCE [LARGE SCALE GENOMIC DNA]</scope>
    <source>
        <strain evidence="2 3">J.3.6.1-F.2.7.3</strain>
    </source>
</reference>
<keyword evidence="1" id="KW-0802">TPR repeat</keyword>
<dbReference type="InterPro" id="IPR011990">
    <property type="entry name" value="TPR-like_helical_dom_sf"/>
</dbReference>
<proteinExistence type="predicted"/>
<evidence type="ECO:0000313" key="3">
    <source>
        <dbReference type="Proteomes" id="UP000680656"/>
    </source>
</evidence>
<dbReference type="InterPro" id="IPR019734">
    <property type="entry name" value="TPR_rpt"/>
</dbReference>
<dbReference type="AlphaFoldDB" id="A0A8E7EHD5"/>
<protein>
    <submittedName>
        <fullName evidence="2">Tetratricopeptide repeat protein</fullName>
    </submittedName>
</protein>
<dbReference type="Pfam" id="PF13174">
    <property type="entry name" value="TPR_6"/>
    <property type="match status" value="1"/>
</dbReference>